<dbReference type="Proteomes" id="UP001212411">
    <property type="component" value="Chromosome 2"/>
</dbReference>
<dbReference type="RefSeq" id="XP_056038594.1">
    <property type="nucleotide sequence ID" value="XM_056181339.1"/>
</dbReference>
<accession>A0AAE9WDG9</accession>
<dbReference type="GO" id="GO:0000379">
    <property type="term" value="P:tRNA-type intron splice site recognition and cleavage"/>
    <property type="evidence" value="ECO:0007669"/>
    <property type="project" value="TreeGrafter"/>
</dbReference>
<gene>
    <name evidence="4" type="primary">sen54</name>
    <name evidence="4" type="ORF">SOMG_02547</name>
</gene>
<dbReference type="GeneID" id="80876028"/>
<keyword evidence="4" id="KW-0378">Hydrolase</keyword>
<protein>
    <submittedName>
        <fullName evidence="4">tRNA-splicing endonuclease subunit Sen54</fullName>
    </submittedName>
</protein>
<keyword evidence="2" id="KW-0819">tRNA processing</keyword>
<keyword evidence="5" id="KW-1185">Reference proteome</keyword>
<dbReference type="KEGG" id="som:SOMG_02547"/>
<dbReference type="EMBL" id="CP115612">
    <property type="protein sequence ID" value="WBW74351.1"/>
    <property type="molecule type" value="Genomic_DNA"/>
</dbReference>
<evidence type="ECO:0000256" key="2">
    <source>
        <dbReference type="ARBA" id="ARBA00022694"/>
    </source>
</evidence>
<dbReference type="GO" id="GO:0000214">
    <property type="term" value="C:tRNA-intron endonuclease complex"/>
    <property type="evidence" value="ECO:0007669"/>
    <property type="project" value="TreeGrafter"/>
</dbReference>
<sequence length="386" mass="44335">MNAQEGENPFTNFEDAVDATEDVQDWRFLSNVKVDQGNYTIPKRGEKDFEPDGTLKQEGVLELSRKAMYDALSVERLISFKHVIIGVWNWEKKMACVEKVHGPFFKTMGQGDSKNRVWLLPEETLYLVERGSMECWAPNGVPMSLQSLYAATIPFCGSLESYLVYAHLRRCGFSVVRSKQVQRNYDNLSNSTDNARIGLWSVGMKKVLSAFHYLSFIKLWSPKSSKGYGFLPKRTYRDFKQVYEDIQIVPGYFPRPHTLDEEFVAPFQLTYDVYKPSEIFKKSALKEPDFRICVVDAQSTVVPTCMQLNRLFGIVPIQENPSRHMMQRLKEGVRSVIFAVVDYGVVSYVRFSDVCMNEKLFLEQPRKRGKGDVKKKGITNTNLKGN</sequence>
<evidence type="ECO:0000313" key="5">
    <source>
        <dbReference type="Proteomes" id="UP001212411"/>
    </source>
</evidence>
<dbReference type="PANTHER" id="PTHR21027">
    <property type="entry name" value="TRNA-SPLICING ENDONUCLEASE SUBUNIT SEN54"/>
    <property type="match status" value="1"/>
</dbReference>
<proteinExistence type="inferred from homology"/>
<dbReference type="AlphaFoldDB" id="A0AAE9WDG9"/>
<keyword evidence="4" id="KW-0255">Endonuclease</keyword>
<comment type="similarity">
    <text evidence="1">Belongs to the SEN54 family.</text>
</comment>
<dbReference type="PANTHER" id="PTHR21027:SF1">
    <property type="entry name" value="TRNA-SPLICING ENDONUCLEASE SUBUNIT SEN54"/>
    <property type="match status" value="1"/>
</dbReference>
<evidence type="ECO:0000313" key="4">
    <source>
        <dbReference type="EMBL" id="WBW74351.1"/>
    </source>
</evidence>
<evidence type="ECO:0000256" key="1">
    <source>
        <dbReference type="ARBA" id="ARBA00005736"/>
    </source>
</evidence>
<dbReference type="Pfam" id="PF12928">
    <property type="entry name" value="tRNA_int_end_N2"/>
    <property type="match status" value="1"/>
</dbReference>
<dbReference type="GO" id="GO:0004519">
    <property type="term" value="F:endonuclease activity"/>
    <property type="evidence" value="ECO:0007669"/>
    <property type="project" value="UniProtKB-KW"/>
</dbReference>
<organism evidence="4 5">
    <name type="scientific">Schizosaccharomyces osmophilus</name>
    <dbReference type="NCBI Taxonomy" id="2545709"/>
    <lineage>
        <taxon>Eukaryota</taxon>
        <taxon>Fungi</taxon>
        <taxon>Dikarya</taxon>
        <taxon>Ascomycota</taxon>
        <taxon>Taphrinomycotina</taxon>
        <taxon>Schizosaccharomycetes</taxon>
        <taxon>Schizosaccharomycetales</taxon>
        <taxon>Schizosaccharomycetaceae</taxon>
        <taxon>Schizosaccharomyces</taxon>
    </lineage>
</organism>
<name>A0AAE9WDG9_9SCHI</name>
<reference evidence="4 5" key="1">
    <citation type="journal article" date="2023" name="G3 (Bethesda)">
        <title>A high-quality reference genome for the fission yeast Schizosaccharomyces osmophilus.</title>
        <authorList>
            <person name="Jia G.S."/>
            <person name="Zhang W.C."/>
            <person name="Liang Y."/>
            <person name="Liu X.H."/>
            <person name="Rhind N."/>
            <person name="Pidoux A."/>
            <person name="Brysch-Herzberg M."/>
            <person name="Du L.L."/>
        </authorList>
    </citation>
    <scope>NUCLEOTIDE SEQUENCE [LARGE SCALE GENOMIC DNA]</scope>
    <source>
        <strain evidence="4 5">CBS 15793</strain>
    </source>
</reference>
<evidence type="ECO:0000259" key="3">
    <source>
        <dbReference type="Pfam" id="PF12928"/>
    </source>
</evidence>
<feature type="domain" description="tRNA-splicing endonuclease subunit Sen54 N-terminal" evidence="3">
    <location>
        <begin position="69"/>
        <end position="136"/>
    </location>
</feature>
<dbReference type="InterPro" id="IPR024336">
    <property type="entry name" value="tRNA_splic_suSen54_N"/>
</dbReference>
<dbReference type="InterPro" id="IPR024337">
    <property type="entry name" value="tRNA_splic_suSen54"/>
</dbReference>
<keyword evidence="4" id="KW-0540">Nuclease</keyword>